<dbReference type="Pfam" id="PF20371">
    <property type="entry name" value="DUF6666"/>
    <property type="match status" value="1"/>
</dbReference>
<gene>
    <name evidence="3" type="ORF">Pr1d_26740</name>
</gene>
<evidence type="ECO:0008006" key="5">
    <source>
        <dbReference type="Google" id="ProtNLM"/>
    </source>
</evidence>
<evidence type="ECO:0000256" key="2">
    <source>
        <dbReference type="SAM" id="SignalP"/>
    </source>
</evidence>
<feature type="chain" id="PRO_5022699274" description="Carbohydrate-selective porin, OprB family" evidence="2">
    <location>
        <begin position="30"/>
        <end position="476"/>
    </location>
</feature>
<feature type="compositionally biased region" description="Polar residues" evidence="1">
    <location>
        <begin position="40"/>
        <end position="62"/>
    </location>
</feature>
<sequence length="476" mass="51550" precursor="true">MKSSRNSLIKLLCSAYCISLMLLSAHAAAQVNPLRFQRPGDSQQASEVQQKFRSPSQVNDQQAPEPPRVATKLPAKKQPVSKTPAKKPQGKKATSPRPEVVQAAAELQQPERAIQPIPELADESEEIHFGSPSEGWDVPTQFDGYEGGCPCGQGPCSCDPGCGICDPGCGICDPGCGVCDPGCGVCDPGCGCPQPSCGSRVGIPGPEFWCFQVCLPRIKDVSFWGGVQGFRGPRDFVAGAAPTSRSDSNFGFHEGVNISGRAPLVSRLFPQLSYQLGFQSFQSRLSGTTYSDDDRGQQFITAGLYRRVCSGVQFGVVYDYMKDDLDEAIGLSQVRYEISLKSPKGREVGYWGTSSTDDAMSDGVNWATVNQHAAFFRWNLYDGYQARVWAGGTGNSEGLLGADFYAPLNDRWSVQTGFNYLIPEQDPGPAAVRHESWNLGINLVWHIGCSAKKGANSPFRPLFGVADNGWMFVDQK</sequence>
<proteinExistence type="predicted"/>
<evidence type="ECO:0000256" key="1">
    <source>
        <dbReference type="SAM" id="MobiDB-lite"/>
    </source>
</evidence>
<dbReference type="InterPro" id="IPR046607">
    <property type="entry name" value="DUF6666"/>
</dbReference>
<name>A0A5B9QEN8_9BACT</name>
<dbReference type="KEGG" id="bgok:Pr1d_26740"/>
<protein>
    <recommendedName>
        <fullName evidence="5">Carbohydrate-selective porin, OprB family</fullName>
    </recommendedName>
</protein>
<feature type="region of interest" description="Disordered" evidence="1">
    <location>
        <begin position="38"/>
        <end position="103"/>
    </location>
</feature>
<dbReference type="Proteomes" id="UP000323917">
    <property type="component" value="Chromosome"/>
</dbReference>
<evidence type="ECO:0000313" key="4">
    <source>
        <dbReference type="Proteomes" id="UP000323917"/>
    </source>
</evidence>
<keyword evidence="4" id="KW-1185">Reference proteome</keyword>
<evidence type="ECO:0000313" key="3">
    <source>
        <dbReference type="EMBL" id="QEG35376.1"/>
    </source>
</evidence>
<dbReference type="RefSeq" id="WP_148073899.1">
    <property type="nucleotide sequence ID" value="NZ_CP042913.1"/>
</dbReference>
<accession>A0A5B9QEN8</accession>
<keyword evidence="2" id="KW-0732">Signal</keyword>
<dbReference type="OrthoDB" id="280162at2"/>
<feature type="signal peptide" evidence="2">
    <location>
        <begin position="1"/>
        <end position="29"/>
    </location>
</feature>
<organism evidence="3 4">
    <name type="scientific">Bythopirellula goksoeyrii</name>
    <dbReference type="NCBI Taxonomy" id="1400387"/>
    <lineage>
        <taxon>Bacteria</taxon>
        <taxon>Pseudomonadati</taxon>
        <taxon>Planctomycetota</taxon>
        <taxon>Planctomycetia</taxon>
        <taxon>Pirellulales</taxon>
        <taxon>Lacipirellulaceae</taxon>
        <taxon>Bythopirellula</taxon>
    </lineage>
</organism>
<reference evidence="3 4" key="1">
    <citation type="submission" date="2019-08" db="EMBL/GenBank/DDBJ databases">
        <title>Deep-cultivation of Planctomycetes and their phenomic and genomic characterization uncovers novel biology.</title>
        <authorList>
            <person name="Wiegand S."/>
            <person name="Jogler M."/>
            <person name="Boedeker C."/>
            <person name="Pinto D."/>
            <person name="Vollmers J."/>
            <person name="Rivas-Marin E."/>
            <person name="Kohn T."/>
            <person name="Peeters S.H."/>
            <person name="Heuer A."/>
            <person name="Rast P."/>
            <person name="Oberbeckmann S."/>
            <person name="Bunk B."/>
            <person name="Jeske O."/>
            <person name="Meyerdierks A."/>
            <person name="Storesund J.E."/>
            <person name="Kallscheuer N."/>
            <person name="Luecker S."/>
            <person name="Lage O.M."/>
            <person name="Pohl T."/>
            <person name="Merkel B.J."/>
            <person name="Hornburger P."/>
            <person name="Mueller R.-W."/>
            <person name="Bruemmer F."/>
            <person name="Labrenz M."/>
            <person name="Spormann A.M."/>
            <person name="Op den Camp H."/>
            <person name="Overmann J."/>
            <person name="Amann R."/>
            <person name="Jetten M.S.M."/>
            <person name="Mascher T."/>
            <person name="Medema M.H."/>
            <person name="Devos D.P."/>
            <person name="Kaster A.-K."/>
            <person name="Ovreas L."/>
            <person name="Rohde M."/>
            <person name="Galperin M.Y."/>
            <person name="Jogler C."/>
        </authorList>
    </citation>
    <scope>NUCLEOTIDE SEQUENCE [LARGE SCALE GENOMIC DNA]</scope>
    <source>
        <strain evidence="3 4">Pr1d</strain>
    </source>
</reference>
<dbReference type="EMBL" id="CP042913">
    <property type="protein sequence ID" value="QEG35376.1"/>
    <property type="molecule type" value="Genomic_DNA"/>
</dbReference>
<dbReference type="AlphaFoldDB" id="A0A5B9QEN8"/>